<sequence length="523" mass="57084">MAAMDDKNSEITTHRDAAERSVEKPHSGTPTSSNGSSHADHLADSADKEFSQTVDSYHSSHSDLVDWDGLDDPDHPTNWRPALKWRNVLVVATLTFLTPFASSMFAPVLDQVMQDMGTSNRDVGSFAVSIYLLGYAFGPLFLAPCSEIYGRLPVYHVCTFLFILMNIACALSVNMPMLIIFRLFTGLVGACPLTVGPGTVSDCFKQAERGRAMSVWTMPVLLGPCVGPVVGAYVSRALGWRWVFWVLIIMAVAVFALSIVFQRETYPPTLLEQKTKKLRKITGNPSLESAATFNKPQRQAITTGFVRPMKLLFYSPIVLGLSLLTAVAYGTLYLLFTTITELFQVQYGIVNNVGLVYFGFGFGQVAGLTIFGLVSDAIVQKMSKGGEMKPEYRLPPMVPGGAMIPIGLLLYGWTAQSGVFWFVPIIGTVLIGIGMITVFTPVATYLVDAFPAYAASATAANTVFRSIGGALLPLAGPKMYQRLGYGWGNTLLAGISFGMMGMIWLSLKYGERLRTNPKYQLKL</sequence>
<dbReference type="OrthoDB" id="5296287at2759"/>
<feature type="transmembrane region" description="Helical" evidence="6">
    <location>
        <begin position="123"/>
        <end position="142"/>
    </location>
</feature>
<dbReference type="PANTHER" id="PTHR23502">
    <property type="entry name" value="MAJOR FACILITATOR SUPERFAMILY"/>
    <property type="match status" value="1"/>
</dbReference>
<dbReference type="Pfam" id="PF07690">
    <property type="entry name" value="MFS_1"/>
    <property type="match status" value="1"/>
</dbReference>
<feature type="transmembrane region" description="Helical" evidence="6">
    <location>
        <begin position="487"/>
        <end position="507"/>
    </location>
</feature>
<dbReference type="FunFam" id="1.20.1250.20:FF:000011">
    <property type="entry name" value="MFS multidrug transporter, putative"/>
    <property type="match status" value="1"/>
</dbReference>
<evidence type="ECO:0000259" key="7">
    <source>
        <dbReference type="PROSITE" id="PS50850"/>
    </source>
</evidence>
<evidence type="ECO:0000256" key="5">
    <source>
        <dbReference type="SAM" id="MobiDB-lite"/>
    </source>
</evidence>
<dbReference type="InterPro" id="IPR036259">
    <property type="entry name" value="MFS_trans_sf"/>
</dbReference>
<evidence type="ECO:0000256" key="4">
    <source>
        <dbReference type="ARBA" id="ARBA00023136"/>
    </source>
</evidence>
<evidence type="ECO:0000256" key="6">
    <source>
        <dbReference type="SAM" id="Phobius"/>
    </source>
</evidence>
<comment type="subcellular location">
    <subcellularLocation>
        <location evidence="1">Membrane</location>
        <topology evidence="1">Multi-pass membrane protein</topology>
    </subcellularLocation>
</comment>
<dbReference type="EMBL" id="ML978080">
    <property type="protein sequence ID" value="KAF2009023.1"/>
    <property type="molecule type" value="Genomic_DNA"/>
</dbReference>
<dbReference type="GeneID" id="54291683"/>
<feature type="transmembrane region" description="Helical" evidence="6">
    <location>
        <begin position="240"/>
        <end position="261"/>
    </location>
</feature>
<feature type="region of interest" description="Disordered" evidence="5">
    <location>
        <begin position="1"/>
        <end position="47"/>
    </location>
</feature>
<feature type="transmembrane region" description="Helical" evidence="6">
    <location>
        <begin position="394"/>
        <end position="413"/>
    </location>
</feature>
<evidence type="ECO:0000256" key="3">
    <source>
        <dbReference type="ARBA" id="ARBA00022989"/>
    </source>
</evidence>
<dbReference type="AlphaFoldDB" id="A0A6A5X7V4"/>
<keyword evidence="9" id="KW-1185">Reference proteome</keyword>
<evidence type="ECO:0000256" key="1">
    <source>
        <dbReference type="ARBA" id="ARBA00004141"/>
    </source>
</evidence>
<dbReference type="PANTHER" id="PTHR23502:SF153">
    <property type="entry name" value="MULTIDRUG TRANSPORTER, PUTATIVE (AFU_ORTHOLOGUE AFUA_7G00230)-RELATED"/>
    <property type="match status" value="1"/>
</dbReference>
<accession>A0A6A5X7V4</accession>
<dbReference type="GO" id="GO:0016020">
    <property type="term" value="C:membrane"/>
    <property type="evidence" value="ECO:0007669"/>
    <property type="project" value="UniProtKB-SubCell"/>
</dbReference>
<keyword evidence="2 6" id="KW-0812">Transmembrane</keyword>
<feature type="transmembrane region" description="Helical" evidence="6">
    <location>
        <begin position="154"/>
        <end position="173"/>
    </location>
</feature>
<feature type="transmembrane region" description="Helical" evidence="6">
    <location>
        <begin position="179"/>
        <end position="200"/>
    </location>
</feature>
<gene>
    <name evidence="8" type="ORF">BU24DRAFT_497588</name>
</gene>
<name>A0A6A5X7V4_9PLEO</name>
<dbReference type="InterPro" id="IPR011701">
    <property type="entry name" value="MFS"/>
</dbReference>
<feature type="domain" description="Major facilitator superfamily (MFS) profile" evidence="7">
    <location>
        <begin position="87"/>
        <end position="513"/>
    </location>
</feature>
<dbReference type="CDD" id="cd17323">
    <property type="entry name" value="MFS_Tpo1_MDR_like"/>
    <property type="match status" value="1"/>
</dbReference>
<evidence type="ECO:0000256" key="2">
    <source>
        <dbReference type="ARBA" id="ARBA00022692"/>
    </source>
</evidence>
<protein>
    <submittedName>
        <fullName evidence="8">MFS general substrate transporter</fullName>
    </submittedName>
</protein>
<feature type="compositionally biased region" description="Polar residues" evidence="5">
    <location>
        <begin position="28"/>
        <end position="37"/>
    </location>
</feature>
<organism evidence="8 9">
    <name type="scientific">Aaosphaeria arxii CBS 175.79</name>
    <dbReference type="NCBI Taxonomy" id="1450172"/>
    <lineage>
        <taxon>Eukaryota</taxon>
        <taxon>Fungi</taxon>
        <taxon>Dikarya</taxon>
        <taxon>Ascomycota</taxon>
        <taxon>Pezizomycotina</taxon>
        <taxon>Dothideomycetes</taxon>
        <taxon>Pleosporomycetidae</taxon>
        <taxon>Pleosporales</taxon>
        <taxon>Pleosporales incertae sedis</taxon>
        <taxon>Aaosphaeria</taxon>
    </lineage>
</organism>
<dbReference type="InterPro" id="IPR020846">
    <property type="entry name" value="MFS_dom"/>
</dbReference>
<keyword evidence="3 6" id="KW-1133">Transmembrane helix</keyword>
<dbReference type="GO" id="GO:0022857">
    <property type="term" value="F:transmembrane transporter activity"/>
    <property type="evidence" value="ECO:0007669"/>
    <property type="project" value="InterPro"/>
</dbReference>
<reference evidence="8" key="1">
    <citation type="journal article" date="2020" name="Stud. Mycol.">
        <title>101 Dothideomycetes genomes: a test case for predicting lifestyles and emergence of pathogens.</title>
        <authorList>
            <person name="Haridas S."/>
            <person name="Albert R."/>
            <person name="Binder M."/>
            <person name="Bloem J."/>
            <person name="Labutti K."/>
            <person name="Salamov A."/>
            <person name="Andreopoulos B."/>
            <person name="Baker S."/>
            <person name="Barry K."/>
            <person name="Bills G."/>
            <person name="Bluhm B."/>
            <person name="Cannon C."/>
            <person name="Castanera R."/>
            <person name="Culley D."/>
            <person name="Daum C."/>
            <person name="Ezra D."/>
            <person name="Gonzalez J."/>
            <person name="Henrissat B."/>
            <person name="Kuo A."/>
            <person name="Liang C."/>
            <person name="Lipzen A."/>
            <person name="Lutzoni F."/>
            <person name="Magnuson J."/>
            <person name="Mondo S."/>
            <person name="Nolan M."/>
            <person name="Ohm R."/>
            <person name="Pangilinan J."/>
            <person name="Park H.-J."/>
            <person name="Ramirez L."/>
            <person name="Alfaro M."/>
            <person name="Sun H."/>
            <person name="Tritt A."/>
            <person name="Yoshinaga Y."/>
            <person name="Zwiers L.-H."/>
            <person name="Turgeon B."/>
            <person name="Goodwin S."/>
            <person name="Spatafora J."/>
            <person name="Crous P."/>
            <person name="Grigoriev I."/>
        </authorList>
    </citation>
    <scope>NUCLEOTIDE SEQUENCE</scope>
    <source>
        <strain evidence="8">CBS 175.79</strain>
    </source>
</reference>
<feature type="transmembrane region" description="Helical" evidence="6">
    <location>
        <begin position="311"/>
        <end position="335"/>
    </location>
</feature>
<proteinExistence type="predicted"/>
<feature type="transmembrane region" description="Helical" evidence="6">
    <location>
        <begin position="419"/>
        <end position="440"/>
    </location>
</feature>
<feature type="transmembrane region" description="Helical" evidence="6">
    <location>
        <begin position="88"/>
        <end position="108"/>
    </location>
</feature>
<evidence type="ECO:0000313" key="8">
    <source>
        <dbReference type="EMBL" id="KAF2009023.1"/>
    </source>
</evidence>
<keyword evidence="4 6" id="KW-0472">Membrane</keyword>
<feature type="transmembrane region" description="Helical" evidence="6">
    <location>
        <begin position="355"/>
        <end position="374"/>
    </location>
</feature>
<feature type="compositionally biased region" description="Basic and acidic residues" evidence="5">
    <location>
        <begin position="38"/>
        <end position="47"/>
    </location>
</feature>
<dbReference type="Gene3D" id="1.20.1250.20">
    <property type="entry name" value="MFS general substrate transporter like domains"/>
    <property type="match status" value="1"/>
</dbReference>
<feature type="transmembrane region" description="Helical" evidence="6">
    <location>
        <begin position="212"/>
        <end position="234"/>
    </location>
</feature>
<feature type="compositionally biased region" description="Basic and acidic residues" evidence="5">
    <location>
        <begin position="1"/>
        <end position="26"/>
    </location>
</feature>
<dbReference type="Proteomes" id="UP000799778">
    <property type="component" value="Unassembled WGS sequence"/>
</dbReference>
<feature type="transmembrane region" description="Helical" evidence="6">
    <location>
        <begin position="452"/>
        <end position="475"/>
    </location>
</feature>
<dbReference type="PROSITE" id="PS50850">
    <property type="entry name" value="MFS"/>
    <property type="match status" value="1"/>
</dbReference>
<dbReference type="RefSeq" id="XP_033377362.1">
    <property type="nucleotide sequence ID" value="XM_033534286.1"/>
</dbReference>
<evidence type="ECO:0000313" key="9">
    <source>
        <dbReference type="Proteomes" id="UP000799778"/>
    </source>
</evidence>
<dbReference type="SUPFAM" id="SSF103473">
    <property type="entry name" value="MFS general substrate transporter"/>
    <property type="match status" value="1"/>
</dbReference>